<sequence>MAHLVFGIIVLSFIPGVPKFVPPDDEGIAVEMVSPQNVDLAVQPPIATEHIAPVAETPAVQAEETNKASAEELPPVGKRDVEPARMVAASQLYAAKILAAPRSKKVREALRKLATEEHMIQLCNIEAMEQVHRWNKTFQPDYLVAYAMSDPKMAATAIDAEGGAFRSKSHWYNIGFKCAVTADISNIVSFAFLVGSEIPKQEWRAHNLAPDDGPDD</sequence>
<evidence type="ECO:0000313" key="1">
    <source>
        <dbReference type="EMBL" id="ANP86004.1"/>
    </source>
</evidence>
<evidence type="ECO:0008006" key="3">
    <source>
        <dbReference type="Google" id="ProtNLM"/>
    </source>
</evidence>
<dbReference type="InterPro" id="IPR009273">
    <property type="entry name" value="DUF930"/>
</dbReference>
<dbReference type="EMBL" id="CP016286">
    <property type="protein sequence ID" value="ANP86004.1"/>
    <property type="molecule type" value="Genomic_DNA"/>
</dbReference>
<evidence type="ECO:0000313" key="2">
    <source>
        <dbReference type="Proteomes" id="UP000092691"/>
    </source>
</evidence>
<reference evidence="1 2" key="1">
    <citation type="submission" date="2016-06" db="EMBL/GenBank/DDBJ databases">
        <title>Microsymbionts genomes from the relict species Vavilovia formosa.</title>
        <authorList>
            <person name="Chirak E."/>
            <person name="Kimeklis A."/>
            <person name="Andronov E."/>
        </authorList>
    </citation>
    <scope>NUCLEOTIDE SEQUENCE [LARGE SCALE GENOMIC DNA]</scope>
    <source>
        <strain evidence="1 2">Vaf10</strain>
    </source>
</reference>
<name>A0A1B1C8G3_RHILE</name>
<proteinExistence type="predicted"/>
<organism evidence="1 2">
    <name type="scientific">Rhizobium leguminosarum</name>
    <dbReference type="NCBI Taxonomy" id="384"/>
    <lineage>
        <taxon>Bacteria</taxon>
        <taxon>Pseudomonadati</taxon>
        <taxon>Pseudomonadota</taxon>
        <taxon>Alphaproteobacteria</taxon>
        <taxon>Hyphomicrobiales</taxon>
        <taxon>Rhizobiaceae</taxon>
        <taxon>Rhizobium/Agrobacterium group</taxon>
        <taxon>Rhizobium</taxon>
    </lineage>
</organism>
<accession>A0A1B1C8G3</accession>
<gene>
    <name evidence="1" type="ORF">BA011_09865</name>
</gene>
<dbReference type="Proteomes" id="UP000092691">
    <property type="component" value="Chromosome"/>
</dbReference>
<dbReference type="Pfam" id="PF06059">
    <property type="entry name" value="DUF930"/>
    <property type="match status" value="1"/>
</dbReference>
<protein>
    <recommendedName>
        <fullName evidence="3">DUF930 domain-containing protein</fullName>
    </recommendedName>
</protein>
<dbReference type="AlphaFoldDB" id="A0A1B1C8G3"/>